<evidence type="ECO:0000313" key="1">
    <source>
        <dbReference type="EMBL" id="KOM42503.1"/>
    </source>
</evidence>
<organism evidence="1 2">
    <name type="scientific">Phaseolus angularis</name>
    <name type="common">Azuki bean</name>
    <name type="synonym">Vigna angularis</name>
    <dbReference type="NCBI Taxonomy" id="3914"/>
    <lineage>
        <taxon>Eukaryota</taxon>
        <taxon>Viridiplantae</taxon>
        <taxon>Streptophyta</taxon>
        <taxon>Embryophyta</taxon>
        <taxon>Tracheophyta</taxon>
        <taxon>Spermatophyta</taxon>
        <taxon>Magnoliopsida</taxon>
        <taxon>eudicotyledons</taxon>
        <taxon>Gunneridae</taxon>
        <taxon>Pentapetalae</taxon>
        <taxon>rosids</taxon>
        <taxon>fabids</taxon>
        <taxon>Fabales</taxon>
        <taxon>Fabaceae</taxon>
        <taxon>Papilionoideae</taxon>
        <taxon>50 kb inversion clade</taxon>
        <taxon>NPAAA clade</taxon>
        <taxon>indigoferoid/millettioid clade</taxon>
        <taxon>Phaseoleae</taxon>
        <taxon>Vigna</taxon>
    </lineage>
</organism>
<dbReference type="Gramene" id="KOM42503">
    <property type="protein sequence ID" value="KOM42503"/>
    <property type="gene ID" value="LR48_Vigan05g010700"/>
</dbReference>
<dbReference type="AlphaFoldDB" id="A0A0L9UID3"/>
<dbReference type="EMBL" id="CM003375">
    <property type="protein sequence ID" value="KOM42503.1"/>
    <property type="molecule type" value="Genomic_DNA"/>
</dbReference>
<evidence type="ECO:0000313" key="2">
    <source>
        <dbReference type="Proteomes" id="UP000053144"/>
    </source>
</evidence>
<name>A0A0L9UID3_PHAAN</name>
<dbReference type="Proteomes" id="UP000053144">
    <property type="component" value="Chromosome 5"/>
</dbReference>
<sequence length="187" mass="21720">MPPAPCLLHRRHSPPSLVPGCHMPTSFRLVRPRTTPYWERLGSDTKLESKWQQKNGRSSCMGRENDFSEKLFPLFCMLRLLPQTSDFLILYLLSRNLHLLSTITHFLLLRSNFRDRRSDPDVISFPSNRTSSTFESGNSQELSDLRIEVIVGGIQIYTLGRSFTNPIYDLDDEKLYGIHEMYYEMSS</sequence>
<reference evidence="2" key="1">
    <citation type="journal article" date="2015" name="Proc. Natl. Acad. Sci. U.S.A.">
        <title>Genome sequencing of adzuki bean (Vigna angularis) provides insight into high starch and low fat accumulation and domestication.</title>
        <authorList>
            <person name="Yang K."/>
            <person name="Tian Z."/>
            <person name="Chen C."/>
            <person name="Luo L."/>
            <person name="Zhao B."/>
            <person name="Wang Z."/>
            <person name="Yu L."/>
            <person name="Li Y."/>
            <person name="Sun Y."/>
            <person name="Li W."/>
            <person name="Chen Y."/>
            <person name="Li Y."/>
            <person name="Zhang Y."/>
            <person name="Ai D."/>
            <person name="Zhao J."/>
            <person name="Shang C."/>
            <person name="Ma Y."/>
            <person name="Wu B."/>
            <person name="Wang M."/>
            <person name="Gao L."/>
            <person name="Sun D."/>
            <person name="Zhang P."/>
            <person name="Guo F."/>
            <person name="Wang W."/>
            <person name="Li Y."/>
            <person name="Wang J."/>
            <person name="Varshney R.K."/>
            <person name="Wang J."/>
            <person name="Ling H.Q."/>
            <person name="Wan P."/>
        </authorList>
    </citation>
    <scope>NUCLEOTIDE SEQUENCE</scope>
    <source>
        <strain evidence="2">cv. Jingnong 6</strain>
    </source>
</reference>
<protein>
    <submittedName>
        <fullName evidence="1">Uncharacterized protein</fullName>
    </submittedName>
</protein>
<accession>A0A0L9UID3</accession>
<proteinExistence type="predicted"/>
<gene>
    <name evidence="1" type="ORF">LR48_Vigan05g010700</name>
</gene>